<dbReference type="Xenbase" id="XB-GENE-995809">
    <property type="gene designation" value="ogg1"/>
</dbReference>
<evidence type="ECO:0000256" key="15">
    <source>
        <dbReference type="ARBA" id="ARBA00073127"/>
    </source>
</evidence>
<comment type="catalytic activity">
    <reaction evidence="14">
        <text>2'-deoxyribonucleotide-(2'-deoxyribose 5'-phosphate)-2'-deoxyribonucleotide-DNA = a 3'-end 2'-deoxyribonucleotide-(2,3-dehydro-2,3-deoxyribose 5'-phosphate)-DNA + a 5'-end 5'-phospho-2'-deoxyribonucleoside-DNA + H(+)</text>
        <dbReference type="Rhea" id="RHEA:66592"/>
        <dbReference type="Rhea" id="RHEA-COMP:13180"/>
        <dbReference type="Rhea" id="RHEA-COMP:16897"/>
        <dbReference type="Rhea" id="RHEA-COMP:17067"/>
        <dbReference type="ChEBI" id="CHEBI:15378"/>
        <dbReference type="ChEBI" id="CHEBI:136412"/>
        <dbReference type="ChEBI" id="CHEBI:157695"/>
        <dbReference type="ChEBI" id="CHEBI:167181"/>
        <dbReference type="EC" id="4.2.99.18"/>
    </reaction>
</comment>
<dbReference type="OMA" id="GYAQEYL"/>
<dbReference type="FunFam" id="1.10.340.30:FF:000006">
    <property type="entry name" value="N-glycosylase/DNA lyase isoform X2"/>
    <property type="match status" value="1"/>
</dbReference>
<evidence type="ECO:0000256" key="2">
    <source>
        <dbReference type="ARBA" id="ARBA00004324"/>
    </source>
</evidence>
<dbReference type="InterPro" id="IPR052054">
    <property type="entry name" value="Oxidative_DNA_repair_enzyme"/>
</dbReference>
<keyword evidence="11" id="KW-0511">Multifunctional enzyme</keyword>
<keyword evidence="6" id="KW-0227">DNA damage</keyword>
<evidence type="ECO:0000256" key="5">
    <source>
        <dbReference type="ARBA" id="ARBA00012720"/>
    </source>
</evidence>
<feature type="domain" description="HhH-GPD" evidence="17">
    <location>
        <begin position="228"/>
        <end position="396"/>
    </location>
</feature>
<organism evidence="18 19">
    <name type="scientific">Xenopus tropicalis</name>
    <name type="common">Western clawed frog</name>
    <name type="synonym">Silurana tropicalis</name>
    <dbReference type="NCBI Taxonomy" id="8364"/>
    <lineage>
        <taxon>Eukaryota</taxon>
        <taxon>Metazoa</taxon>
        <taxon>Chordata</taxon>
        <taxon>Craniata</taxon>
        <taxon>Vertebrata</taxon>
        <taxon>Euteleostomi</taxon>
        <taxon>Amphibia</taxon>
        <taxon>Batrachia</taxon>
        <taxon>Anura</taxon>
        <taxon>Pipoidea</taxon>
        <taxon>Pipidae</taxon>
        <taxon>Xenopodinae</taxon>
        <taxon>Xenopus</taxon>
        <taxon>Silurana</taxon>
    </lineage>
</organism>
<evidence type="ECO:0000256" key="11">
    <source>
        <dbReference type="ARBA" id="ARBA00023268"/>
    </source>
</evidence>
<dbReference type="Gene3D" id="1.10.340.30">
    <property type="entry name" value="Hypothetical protein, domain 2"/>
    <property type="match status" value="1"/>
</dbReference>
<protein>
    <recommendedName>
        <fullName evidence="15">N-glycosylase/DNA lyase</fullName>
        <ecNumber evidence="5">4.2.99.18</ecNumber>
    </recommendedName>
</protein>
<evidence type="ECO:0000313" key="20">
    <source>
        <dbReference type="Xenbase" id="XB-GENE-995809"/>
    </source>
</evidence>
<evidence type="ECO:0000256" key="14">
    <source>
        <dbReference type="ARBA" id="ARBA00044632"/>
    </source>
</evidence>
<dbReference type="GO" id="GO:0016363">
    <property type="term" value="C:nuclear matrix"/>
    <property type="evidence" value="ECO:0007669"/>
    <property type="project" value="UniProtKB-SubCell"/>
</dbReference>
<dbReference type="GO" id="GO:0005634">
    <property type="term" value="C:nucleus"/>
    <property type="evidence" value="ECO:0000318"/>
    <property type="project" value="GO_Central"/>
</dbReference>
<feature type="compositionally biased region" description="Basic and acidic residues" evidence="16">
    <location>
        <begin position="116"/>
        <end position="134"/>
    </location>
</feature>
<accession>A0A8J0R4E2</accession>
<dbReference type="PANTHER" id="PTHR10242">
    <property type="entry name" value="8-OXOGUANINE DNA GLYCOSYLASE"/>
    <property type="match status" value="1"/>
</dbReference>
<dbReference type="GO" id="GO:0006289">
    <property type="term" value="P:nucleotide-excision repair"/>
    <property type="evidence" value="ECO:0007669"/>
    <property type="project" value="InterPro"/>
</dbReference>
<dbReference type="GeneID" id="100380072"/>
<keyword evidence="7" id="KW-0378">Hydrolase</keyword>
<dbReference type="GO" id="GO:0016607">
    <property type="term" value="C:nuclear speck"/>
    <property type="evidence" value="ECO:0007669"/>
    <property type="project" value="UniProtKB-SubCell"/>
</dbReference>
<evidence type="ECO:0000313" key="19">
    <source>
        <dbReference type="RefSeq" id="XP_004914171.1"/>
    </source>
</evidence>
<comment type="similarity">
    <text evidence="4">Belongs to the type-1 OGG1 family.</text>
</comment>
<dbReference type="GO" id="GO:0140078">
    <property type="term" value="F:class I DNA-(apurinic or apyrimidinic site) endonuclease activity"/>
    <property type="evidence" value="ECO:0007669"/>
    <property type="project" value="UniProtKB-EC"/>
</dbReference>
<dbReference type="CTD" id="4968"/>
<keyword evidence="10" id="KW-0539">Nucleus</keyword>
<evidence type="ECO:0000256" key="3">
    <source>
        <dbReference type="ARBA" id="ARBA00004642"/>
    </source>
</evidence>
<dbReference type="KEGG" id="xtr:100380072"/>
<dbReference type="Pfam" id="PF00730">
    <property type="entry name" value="HhH-GPD"/>
    <property type="match status" value="1"/>
</dbReference>
<keyword evidence="9 19" id="KW-0456">Lyase</keyword>
<dbReference type="FunFam" id="1.10.1670.10:FF:000005">
    <property type="entry name" value="N-glycosylase/DNA lyase OGG1"/>
    <property type="match status" value="1"/>
</dbReference>
<keyword evidence="8" id="KW-0234">DNA repair</keyword>
<dbReference type="GO" id="GO:0006285">
    <property type="term" value="P:base-excision repair, AP site formation"/>
    <property type="evidence" value="ECO:0000318"/>
    <property type="project" value="GO_Central"/>
</dbReference>
<dbReference type="Pfam" id="PF07934">
    <property type="entry name" value="OGG_N"/>
    <property type="match status" value="1"/>
</dbReference>
<evidence type="ECO:0000256" key="8">
    <source>
        <dbReference type="ARBA" id="ARBA00023204"/>
    </source>
</evidence>
<dbReference type="Proteomes" id="UP000008143">
    <property type="component" value="Chromosome 4"/>
</dbReference>
<dbReference type="Gene3D" id="3.30.310.40">
    <property type="match status" value="1"/>
</dbReference>
<feature type="region of interest" description="Disordered" evidence="16">
    <location>
        <begin position="116"/>
        <end position="139"/>
    </location>
</feature>
<dbReference type="PANTHER" id="PTHR10242:SF2">
    <property type="entry name" value="N-GLYCOSYLASE_DNA LYASE"/>
    <property type="match status" value="1"/>
</dbReference>
<dbReference type="InterPro" id="IPR003265">
    <property type="entry name" value="HhH-GPD_domain"/>
</dbReference>
<dbReference type="InterPro" id="IPR011257">
    <property type="entry name" value="DNA_glycosylase"/>
</dbReference>
<evidence type="ECO:0000256" key="6">
    <source>
        <dbReference type="ARBA" id="ARBA00022763"/>
    </source>
</evidence>
<dbReference type="OrthoDB" id="238681at2759"/>
<keyword evidence="18" id="KW-1185">Reference proteome</keyword>
<evidence type="ECO:0000256" key="10">
    <source>
        <dbReference type="ARBA" id="ARBA00023242"/>
    </source>
</evidence>
<name>A0A8J0R4E2_XENTR</name>
<evidence type="ECO:0000256" key="4">
    <source>
        <dbReference type="ARBA" id="ARBA00010679"/>
    </source>
</evidence>
<sequence length="431" mass="49589">MRTERNARIHMRRLYDDFPTIIQRAGTLQVRERSVGNNAKRMHHRTSVSSSPACWRSIPCQHSELRLDYVLACGQTFRWKEFSPGYWTGVLKGRVWTLTQTDEHIWYTVYTNDQRPAQDSDESKVTTEQNDRQHSAKPCKLPKKKIKKEEINPEDKAITGDCPLICKDTDCKKDQEILEDYFQLNISLRTLYQHWESSDPNFQRVAQDFPGIRILRQDPTECLFSFICTSNNNISRITGMIERVCCSLGQRLCQLDSDVYHTFPTLQELAAEGTEAKLRDLGFGYRARFVSESARTILSKHCPDWLESLRLVPYEEAKTALCSLPGVGAKVADCVCLMALDKPEAVPVDTHVWQVAKRDYLPQLGSGNKTLTDRVYRETGDFFHNLWGPYAGWAQSVLFCSELKKFHDSTNHIKPKVNRKTQKKKKTASSV</sequence>
<proteinExistence type="inferred from homology"/>
<evidence type="ECO:0000313" key="18">
    <source>
        <dbReference type="Proteomes" id="UP000008143"/>
    </source>
</evidence>
<dbReference type="AGR" id="Xenbase:XB-GENE-995809"/>
<evidence type="ECO:0000256" key="13">
    <source>
        <dbReference type="ARBA" id="ARBA00025652"/>
    </source>
</evidence>
<dbReference type="SUPFAM" id="SSF48150">
    <property type="entry name" value="DNA-glycosylase"/>
    <property type="match status" value="1"/>
</dbReference>
<gene>
    <name evidence="19 20" type="primary">ogg1</name>
</gene>
<evidence type="ECO:0000256" key="7">
    <source>
        <dbReference type="ARBA" id="ARBA00022801"/>
    </source>
</evidence>
<dbReference type="GO" id="GO:0034039">
    <property type="term" value="F:8-oxo-7,8-dihydroguanine DNA N-glycosylase activity"/>
    <property type="evidence" value="ECO:0000318"/>
    <property type="project" value="GO_Central"/>
</dbReference>
<dbReference type="CDD" id="cd00056">
    <property type="entry name" value="ENDO3c"/>
    <property type="match status" value="1"/>
</dbReference>
<evidence type="ECO:0000256" key="12">
    <source>
        <dbReference type="ARBA" id="ARBA00023295"/>
    </source>
</evidence>
<dbReference type="EC" id="4.2.99.18" evidence="5"/>
<dbReference type="InterPro" id="IPR023170">
    <property type="entry name" value="HhH_base_excis_C"/>
</dbReference>
<dbReference type="FunFam" id="3.30.310.40:FF:000001">
    <property type="entry name" value="N-glycosylase/DNA lyase isoform X2"/>
    <property type="match status" value="1"/>
</dbReference>
<dbReference type="InterPro" id="IPR012904">
    <property type="entry name" value="OGG_N"/>
</dbReference>
<dbReference type="SMART" id="SM00478">
    <property type="entry name" value="ENDO3c"/>
    <property type="match status" value="1"/>
</dbReference>
<dbReference type="GO" id="GO:0003684">
    <property type="term" value="F:damaged DNA binding"/>
    <property type="evidence" value="ECO:0007669"/>
    <property type="project" value="InterPro"/>
</dbReference>
<dbReference type="AlphaFoldDB" id="A0A8J0R4E2"/>
<keyword evidence="12" id="KW-0326">Glycosidase</keyword>
<evidence type="ECO:0000256" key="9">
    <source>
        <dbReference type="ARBA" id="ARBA00023239"/>
    </source>
</evidence>
<comment type="function">
    <text evidence="13">DNA repair enzyme that incises DNA at 8-oxoG residues. Excises 7,8-dihydro-8-oxoguanine and 2,6-diamino-4-hydroxy-5-N-methylformamidopyrimidine (FAPY) from damaged DNA. Has a beta-lyase activity that nicks DNA 3' to the lesion.</text>
</comment>
<dbReference type="SUPFAM" id="SSF55945">
    <property type="entry name" value="TATA-box binding protein-like"/>
    <property type="match status" value="1"/>
</dbReference>
<reference evidence="19" key="1">
    <citation type="submission" date="2025-08" db="UniProtKB">
        <authorList>
            <consortium name="RefSeq"/>
        </authorList>
    </citation>
    <scope>IDENTIFICATION</scope>
    <source>
        <strain evidence="19">Nigerian</strain>
        <tissue evidence="19">Liver and blood</tissue>
    </source>
</reference>
<evidence type="ECO:0000259" key="17">
    <source>
        <dbReference type="SMART" id="SM00478"/>
    </source>
</evidence>
<evidence type="ECO:0000256" key="1">
    <source>
        <dbReference type="ARBA" id="ARBA00004109"/>
    </source>
</evidence>
<dbReference type="Gene3D" id="1.10.1670.10">
    <property type="entry name" value="Helix-hairpin-Helix base-excision DNA repair enzymes (C-terminal)"/>
    <property type="match status" value="1"/>
</dbReference>
<dbReference type="RefSeq" id="XP_004914171.1">
    <property type="nucleotide sequence ID" value="XM_004914114.4"/>
</dbReference>
<comment type="subcellular location">
    <subcellularLocation>
        <location evidence="1">Nucleus matrix</location>
    </subcellularLocation>
    <subcellularLocation>
        <location evidence="2">Nucleus speckle</location>
    </subcellularLocation>
    <subcellularLocation>
        <location evidence="3">Nucleus</location>
        <location evidence="3">Nucleoplasm</location>
    </subcellularLocation>
</comment>
<evidence type="ECO:0000256" key="16">
    <source>
        <dbReference type="SAM" id="MobiDB-lite"/>
    </source>
</evidence>